<dbReference type="Pfam" id="PF00535">
    <property type="entry name" value="Glycos_transf_2"/>
    <property type="match status" value="1"/>
</dbReference>
<accession>A0ABR6YUD2</accession>
<dbReference type="PANTHER" id="PTHR10859:SF114">
    <property type="entry name" value="DOLICHOL-PHOSPHATE MANNOSYLTRANSFERASE"/>
    <property type="match status" value="1"/>
</dbReference>
<evidence type="ECO:0000313" key="2">
    <source>
        <dbReference type="EMBL" id="MBC3898802.1"/>
    </source>
</evidence>
<comment type="caution">
    <text evidence="2">The sequence shown here is derived from an EMBL/GenBank/DDBJ whole genome shotgun (WGS) entry which is preliminary data.</text>
</comment>
<feature type="domain" description="Glycosyltransferase 2-like" evidence="1">
    <location>
        <begin position="5"/>
        <end position="122"/>
    </location>
</feature>
<protein>
    <submittedName>
        <fullName evidence="2">Glycosyltransferase</fullName>
    </submittedName>
</protein>
<organism evidence="2 3">
    <name type="scientific">Acetobacterium malicum</name>
    <dbReference type="NCBI Taxonomy" id="52692"/>
    <lineage>
        <taxon>Bacteria</taxon>
        <taxon>Bacillati</taxon>
        <taxon>Bacillota</taxon>
        <taxon>Clostridia</taxon>
        <taxon>Eubacteriales</taxon>
        <taxon>Eubacteriaceae</taxon>
        <taxon>Acetobacterium</taxon>
    </lineage>
</organism>
<dbReference type="InterPro" id="IPR029044">
    <property type="entry name" value="Nucleotide-diphossugar_trans"/>
</dbReference>
<dbReference type="EMBL" id="WJBE01000002">
    <property type="protein sequence ID" value="MBC3898802.1"/>
    <property type="molecule type" value="Genomic_DNA"/>
</dbReference>
<keyword evidence="3" id="KW-1185">Reference proteome</keyword>
<sequence>MKPIVIIPALNPDEKLVTLVEQLKQYDLTTVIVNDGSTPGYEIIFDILKEKLDCVVCVHTKNMGKGVALKTGIAYAANVYPDAPGYVTADADGQHSPEDILKVARMMEKNSGKFILGTRDFNHEKNAL</sequence>
<name>A0ABR6YUD2_9FIRM</name>
<dbReference type="InterPro" id="IPR001173">
    <property type="entry name" value="Glyco_trans_2-like"/>
</dbReference>
<proteinExistence type="predicted"/>
<dbReference type="Gene3D" id="3.90.550.10">
    <property type="entry name" value="Spore Coat Polysaccharide Biosynthesis Protein SpsA, Chain A"/>
    <property type="match status" value="1"/>
</dbReference>
<dbReference type="PANTHER" id="PTHR10859">
    <property type="entry name" value="GLYCOSYL TRANSFERASE"/>
    <property type="match status" value="1"/>
</dbReference>
<dbReference type="Proteomes" id="UP000622405">
    <property type="component" value="Unassembled WGS sequence"/>
</dbReference>
<dbReference type="SUPFAM" id="SSF53448">
    <property type="entry name" value="Nucleotide-diphospho-sugar transferases"/>
    <property type="match status" value="1"/>
</dbReference>
<evidence type="ECO:0000313" key="3">
    <source>
        <dbReference type="Proteomes" id="UP000622405"/>
    </source>
</evidence>
<evidence type="ECO:0000259" key="1">
    <source>
        <dbReference type="Pfam" id="PF00535"/>
    </source>
</evidence>
<reference evidence="2 3" key="1">
    <citation type="journal article" date="2020" name="mSystems">
        <title>Defining Genomic and Predicted Metabolic Features of the Acetobacterium Genus.</title>
        <authorList>
            <person name="Ross D.E."/>
            <person name="Marshall C.W."/>
            <person name="Gulliver D."/>
            <person name="May H.D."/>
            <person name="Norman R.S."/>
        </authorList>
    </citation>
    <scope>NUCLEOTIDE SEQUENCE [LARGE SCALE GENOMIC DNA]</scope>
    <source>
        <strain evidence="2 3">DSM 4132</strain>
    </source>
</reference>
<dbReference type="CDD" id="cd04179">
    <property type="entry name" value="DPM_DPG-synthase_like"/>
    <property type="match status" value="1"/>
</dbReference>
<gene>
    <name evidence="2" type="ORF">GH811_04130</name>
</gene>